<evidence type="ECO:0000256" key="1">
    <source>
        <dbReference type="ARBA" id="ARBA00010838"/>
    </source>
</evidence>
<dbReference type="Proteomes" id="UP000215185">
    <property type="component" value="Chromosome 1"/>
</dbReference>
<dbReference type="InterPro" id="IPR033132">
    <property type="entry name" value="GH_1_N_CS"/>
</dbReference>
<dbReference type="PRINTS" id="PR00131">
    <property type="entry name" value="GLHYDRLASE1"/>
</dbReference>
<dbReference type="InterPro" id="IPR001360">
    <property type="entry name" value="Glyco_hydro_1"/>
</dbReference>
<proteinExistence type="inferred from homology"/>
<accession>A0A239SWY8</accession>
<dbReference type="FunFam" id="3.20.20.80:FF:000004">
    <property type="entry name" value="Beta-glucosidase 6-phospho-beta-glucosidase"/>
    <property type="match status" value="1"/>
</dbReference>
<gene>
    <name evidence="5" type="primary">bglH_5</name>
    <name evidence="5" type="ORF">SAMEA4412692_01607</name>
</gene>
<dbReference type="RefSeq" id="WP_018373688.1">
    <property type="nucleotide sequence ID" value="NZ_LT906439.1"/>
</dbReference>
<protein>
    <submittedName>
        <fullName evidence="5">6-phospho-beta-glucosidase</fullName>
        <ecNumber evidence="5">3.2.1.86</ecNumber>
    </submittedName>
</protein>
<dbReference type="PANTHER" id="PTHR10353">
    <property type="entry name" value="GLYCOSYL HYDROLASE"/>
    <property type="match status" value="1"/>
</dbReference>
<dbReference type="InterPro" id="IPR017853">
    <property type="entry name" value="GH"/>
</dbReference>
<sequence>MTVNNQFPENFLWGGAIAANQAEGAWDVDGKKPNVTDVMVGIGTDKDTPSILFNPETGHYEESYKEDKIYLSHDAVDFYHRYEEDLDLMRELGLKAFRTSISWSRIFPRGDEEEPNELGLAFYDRLFDKIIANGMEPIVTLSHYETPLALVAEYGGWTNRQLISFYERYVRTVLERYKSKVKYWMTFNEINNTFKIPFVAGGMVSMNPSDPSLPVADLTDKDIFQANHHLFVAHALSVKLCHEIDPSAKMGAMYSFSSLATYPYNCDPENVFGALEFTRQSYYYSDVMCRGYYPGYIKRTWSEQGSEPKMEAGDLDLIKAYTSDYIAFSYYRSAVYEKDIQMKIDTGGAAGLDNPYLEGKSPVPWEWPIDPVGFRYVCNQLTDRYNLPLIIAENGIGLDEAPDENGQIDDPERVKYLRNHLIQLGESIKDGCDIIGYLWWGPFDIVSAGTGEMRKRYGFVYIDRHNDGNGTLNRSKKKSFDWYKEVIATNGASVK</sequence>
<dbReference type="SUPFAM" id="SSF51445">
    <property type="entry name" value="(Trans)glycosidases"/>
    <property type="match status" value="1"/>
</dbReference>
<dbReference type="Gene3D" id="3.20.20.80">
    <property type="entry name" value="Glycosidases"/>
    <property type="match status" value="1"/>
</dbReference>
<evidence type="ECO:0000313" key="5">
    <source>
        <dbReference type="EMBL" id="SNU89742.1"/>
    </source>
</evidence>
<keyword evidence="3 5" id="KW-0326">Glycosidase</keyword>
<keyword evidence="2 5" id="KW-0378">Hydrolase</keyword>
<comment type="similarity">
    <text evidence="1 4">Belongs to the glycosyl hydrolase 1 family.</text>
</comment>
<dbReference type="eggNOG" id="COG2723">
    <property type="taxonomic scope" value="Bacteria"/>
</dbReference>
<dbReference type="GO" id="GO:0008706">
    <property type="term" value="F:6-phospho-beta-glucosidase activity"/>
    <property type="evidence" value="ECO:0007669"/>
    <property type="project" value="UniProtKB-EC"/>
</dbReference>
<dbReference type="GO" id="GO:0016052">
    <property type="term" value="P:carbohydrate catabolic process"/>
    <property type="evidence" value="ECO:0007669"/>
    <property type="project" value="TreeGrafter"/>
</dbReference>
<dbReference type="STRING" id="1123308.GCA_000380085_01117"/>
<evidence type="ECO:0000256" key="3">
    <source>
        <dbReference type="ARBA" id="ARBA00023295"/>
    </source>
</evidence>
<keyword evidence="6" id="KW-1185">Reference proteome</keyword>
<organism evidence="5 6">
    <name type="scientific">Streptococcus merionis</name>
    <dbReference type="NCBI Taxonomy" id="400065"/>
    <lineage>
        <taxon>Bacteria</taxon>
        <taxon>Bacillati</taxon>
        <taxon>Bacillota</taxon>
        <taxon>Bacilli</taxon>
        <taxon>Lactobacillales</taxon>
        <taxon>Streptococcaceae</taxon>
        <taxon>Streptococcus</taxon>
    </lineage>
</organism>
<reference evidence="5 6" key="1">
    <citation type="submission" date="2017-06" db="EMBL/GenBank/DDBJ databases">
        <authorList>
            <consortium name="Pathogen Informatics"/>
        </authorList>
    </citation>
    <scope>NUCLEOTIDE SEQUENCE [LARGE SCALE GENOMIC DNA]</scope>
    <source>
        <strain evidence="5 6">NCTC13788</strain>
    </source>
</reference>
<dbReference type="EMBL" id="LT906439">
    <property type="protein sequence ID" value="SNU89742.1"/>
    <property type="molecule type" value="Genomic_DNA"/>
</dbReference>
<name>A0A239SWY8_9STRE</name>
<dbReference type="KEGG" id="smen:SAMEA4412692_1607"/>
<evidence type="ECO:0000313" key="6">
    <source>
        <dbReference type="Proteomes" id="UP000215185"/>
    </source>
</evidence>
<dbReference type="EC" id="3.2.1.86" evidence="5"/>
<evidence type="ECO:0000256" key="4">
    <source>
        <dbReference type="RuleBase" id="RU003690"/>
    </source>
</evidence>
<dbReference type="PROSITE" id="PS00653">
    <property type="entry name" value="GLYCOSYL_HYDROL_F1_2"/>
    <property type="match status" value="1"/>
</dbReference>
<dbReference type="PANTHER" id="PTHR10353:SF122">
    <property type="entry name" value="6-PHOSPHO-BETA-GLUCOSIDASE ASCB-RELATED"/>
    <property type="match status" value="1"/>
</dbReference>
<dbReference type="OrthoDB" id="1637462at2"/>
<dbReference type="Pfam" id="PF00232">
    <property type="entry name" value="Glyco_hydro_1"/>
    <property type="match status" value="1"/>
</dbReference>
<dbReference type="AlphaFoldDB" id="A0A239SWY8"/>
<evidence type="ECO:0000256" key="2">
    <source>
        <dbReference type="ARBA" id="ARBA00022801"/>
    </source>
</evidence>
<dbReference type="GO" id="GO:0005829">
    <property type="term" value="C:cytosol"/>
    <property type="evidence" value="ECO:0007669"/>
    <property type="project" value="TreeGrafter"/>
</dbReference>